<keyword evidence="7" id="KW-1185">Reference proteome</keyword>
<dbReference type="GO" id="GO:0008080">
    <property type="term" value="F:N-acetyltransferase activity"/>
    <property type="evidence" value="ECO:0007669"/>
    <property type="project" value="InterPro"/>
</dbReference>
<keyword evidence="3" id="KW-0808">Transferase</keyword>
<evidence type="ECO:0000256" key="2">
    <source>
        <dbReference type="ARBA" id="ARBA00022490"/>
    </source>
</evidence>
<dbReference type="InterPro" id="IPR016181">
    <property type="entry name" value="Acyl_CoA_acyltransferase"/>
</dbReference>
<accession>A0A0X8FLB0</accession>
<keyword evidence="4" id="KW-0012">Acyltransferase</keyword>
<dbReference type="EMBL" id="CP014163">
    <property type="protein sequence ID" value="AMB99395.1"/>
    <property type="molecule type" value="Genomic_DNA"/>
</dbReference>
<protein>
    <recommendedName>
        <fullName evidence="5">N-acetyltransferase domain-containing protein</fullName>
    </recommendedName>
</protein>
<name>A0A0X8FLB0_9LACT</name>
<dbReference type="OrthoDB" id="9794566at2"/>
<dbReference type="PROSITE" id="PS51186">
    <property type="entry name" value="GNAT"/>
    <property type="match status" value="1"/>
</dbReference>
<dbReference type="NCBIfam" id="TIGR01575">
    <property type="entry name" value="rimI"/>
    <property type="match status" value="1"/>
</dbReference>
<evidence type="ECO:0000259" key="5">
    <source>
        <dbReference type="PROSITE" id="PS51186"/>
    </source>
</evidence>
<dbReference type="KEGG" id="auh:AWM75_05035"/>
<reference evidence="6 7" key="1">
    <citation type="journal article" date="2016" name="Genome Announc.">
        <title>Complete Genome Sequences of Aerococcus christensenii CCUG 28831T, Aerococcus sanguinicola CCUG 43001T, Aerococcus urinae CCUG 36881T, Aerococcus urinaeequi CCUG 28094T, Aerococcus urinaehominis CCUG 42038 BT, and Aerococcus viridans CCUG 4311T.</title>
        <authorList>
            <person name="Carkaci D."/>
            <person name="Dargis R."/>
            <person name="Nielsen X.C."/>
            <person name="Skovgaard O."/>
            <person name="Fuursted K."/>
            <person name="Christensen J.J."/>
        </authorList>
    </citation>
    <scope>NUCLEOTIDE SEQUENCE [LARGE SCALE GENOMIC DNA]</scope>
    <source>
        <strain evidence="6 7">CCUG42038B</strain>
    </source>
</reference>
<dbReference type="InterPro" id="IPR006464">
    <property type="entry name" value="AcTrfase_RimI/Ard1"/>
</dbReference>
<evidence type="ECO:0000256" key="4">
    <source>
        <dbReference type="ARBA" id="ARBA00023315"/>
    </source>
</evidence>
<dbReference type="Pfam" id="PF00583">
    <property type="entry name" value="Acetyltransf_1"/>
    <property type="match status" value="1"/>
</dbReference>
<dbReference type="PANTHER" id="PTHR43420:SF44">
    <property type="entry name" value="ACETYLTRANSFERASE YPEA"/>
    <property type="match status" value="1"/>
</dbReference>
<dbReference type="InterPro" id="IPR050680">
    <property type="entry name" value="YpeA/RimI_acetyltransf"/>
</dbReference>
<gene>
    <name evidence="6" type="ORF">AWM75_05035</name>
</gene>
<sequence length="197" mass="23007">MKEPINYLFSYLRSLWLFDNFDQDVTQKIRVAADHLQLAGHCFSIHISDISLCSAMVELELAAYQGKKAWDYQDFLFDIKDNPNSFYLQVCQADRLVAFIGCRRDASDVHISNFMTHPEYQGLGIGRYLLNQLARISQDLDRQQISLEVRQSNHQARDFYLNRGFKIIRLVSGYYRDNGEDAYYMVWDLVGSQDAEH</sequence>
<dbReference type="RefSeq" id="WP_067979049.1">
    <property type="nucleotide sequence ID" value="NZ_CP014163.1"/>
</dbReference>
<feature type="domain" description="N-acetyltransferase" evidence="5">
    <location>
        <begin position="45"/>
        <end position="190"/>
    </location>
</feature>
<organism evidence="6 7">
    <name type="scientific">Aerococcus urinaehominis</name>
    <dbReference type="NCBI Taxonomy" id="128944"/>
    <lineage>
        <taxon>Bacteria</taxon>
        <taxon>Bacillati</taxon>
        <taxon>Bacillota</taxon>
        <taxon>Bacilli</taxon>
        <taxon>Lactobacillales</taxon>
        <taxon>Aerococcaceae</taxon>
        <taxon>Aerococcus</taxon>
    </lineage>
</organism>
<proteinExistence type="inferred from homology"/>
<dbReference type="Gene3D" id="3.40.630.30">
    <property type="match status" value="1"/>
</dbReference>
<dbReference type="Proteomes" id="UP000062260">
    <property type="component" value="Chromosome"/>
</dbReference>
<evidence type="ECO:0000256" key="3">
    <source>
        <dbReference type="ARBA" id="ARBA00022679"/>
    </source>
</evidence>
<dbReference type="PANTHER" id="PTHR43420">
    <property type="entry name" value="ACETYLTRANSFERASE"/>
    <property type="match status" value="1"/>
</dbReference>
<evidence type="ECO:0000313" key="6">
    <source>
        <dbReference type="EMBL" id="AMB99395.1"/>
    </source>
</evidence>
<dbReference type="AlphaFoldDB" id="A0A0X8FLB0"/>
<dbReference type="STRING" id="128944.AWM75_05035"/>
<dbReference type="CDD" id="cd04301">
    <property type="entry name" value="NAT_SF"/>
    <property type="match status" value="1"/>
</dbReference>
<keyword evidence="2" id="KW-0963">Cytoplasm</keyword>
<dbReference type="SUPFAM" id="SSF55729">
    <property type="entry name" value="Acyl-CoA N-acyltransferases (Nat)"/>
    <property type="match status" value="1"/>
</dbReference>
<dbReference type="InterPro" id="IPR000182">
    <property type="entry name" value="GNAT_dom"/>
</dbReference>
<evidence type="ECO:0000313" key="7">
    <source>
        <dbReference type="Proteomes" id="UP000062260"/>
    </source>
</evidence>
<comment type="similarity">
    <text evidence="1">Belongs to the acetyltransferase family. RimI subfamily.</text>
</comment>
<reference evidence="7" key="2">
    <citation type="submission" date="2016-01" db="EMBL/GenBank/DDBJ databases">
        <title>Six Aerococcus type strain genome sequencing and assembly using PacBio and Illumina Hiseq.</title>
        <authorList>
            <person name="Carkaci D."/>
            <person name="Dargis R."/>
            <person name="Nielsen X.C."/>
            <person name="Skovgaard O."/>
            <person name="Fuursted K."/>
            <person name="Christensen J.J."/>
        </authorList>
    </citation>
    <scope>NUCLEOTIDE SEQUENCE [LARGE SCALE GENOMIC DNA]</scope>
    <source>
        <strain evidence="7">CCUG42038B</strain>
    </source>
</reference>
<evidence type="ECO:0000256" key="1">
    <source>
        <dbReference type="ARBA" id="ARBA00005395"/>
    </source>
</evidence>